<protein>
    <recommendedName>
        <fullName evidence="4">rhomboid protease</fullName>
        <ecNumber evidence="4">3.4.21.105</ecNumber>
    </recommendedName>
</protein>
<evidence type="ECO:0000256" key="3">
    <source>
        <dbReference type="ARBA" id="ARBA00009045"/>
    </source>
</evidence>
<dbReference type="InterPro" id="IPR050925">
    <property type="entry name" value="Rhomboid_protease_S54"/>
</dbReference>
<evidence type="ECO:0000256" key="9">
    <source>
        <dbReference type="SAM" id="Phobius"/>
    </source>
</evidence>
<accession>A0A6J0BTN1</accession>
<dbReference type="EC" id="3.4.21.105" evidence="4"/>
<evidence type="ECO:0000256" key="1">
    <source>
        <dbReference type="ARBA" id="ARBA00000156"/>
    </source>
</evidence>
<dbReference type="Proteomes" id="UP000829291">
    <property type="component" value="Chromosome 4"/>
</dbReference>
<comment type="catalytic activity">
    <reaction evidence="1">
        <text>Cleaves type-1 transmembrane domains using a catalytic dyad composed of serine and histidine that are contributed by different transmembrane domains.</text>
        <dbReference type="EC" id="3.4.21.105"/>
    </reaction>
</comment>
<evidence type="ECO:0000256" key="2">
    <source>
        <dbReference type="ARBA" id="ARBA00004141"/>
    </source>
</evidence>
<reference evidence="12" key="1">
    <citation type="submission" date="2025-08" db="UniProtKB">
        <authorList>
            <consortium name="RefSeq"/>
        </authorList>
    </citation>
    <scope>IDENTIFICATION</scope>
    <source>
        <tissue evidence="12">Thorax and Abdomen</tissue>
    </source>
</reference>
<evidence type="ECO:0000256" key="8">
    <source>
        <dbReference type="ARBA" id="ARBA00023136"/>
    </source>
</evidence>
<keyword evidence="5 9" id="KW-0812">Transmembrane</keyword>
<feature type="domain" description="Peptidase S54 rhomboid" evidence="10">
    <location>
        <begin position="165"/>
        <end position="305"/>
    </location>
</feature>
<feature type="transmembrane region" description="Helical" evidence="9">
    <location>
        <begin position="166"/>
        <end position="184"/>
    </location>
</feature>
<evidence type="ECO:0000313" key="12">
    <source>
        <dbReference type="RefSeq" id="XP_015517338.2"/>
    </source>
</evidence>
<dbReference type="InterPro" id="IPR035952">
    <property type="entry name" value="Rhomboid-like_sf"/>
</dbReference>
<evidence type="ECO:0000256" key="5">
    <source>
        <dbReference type="ARBA" id="ARBA00022692"/>
    </source>
</evidence>
<feature type="transmembrane region" description="Helical" evidence="9">
    <location>
        <begin position="128"/>
        <end position="145"/>
    </location>
</feature>
<keyword evidence="6" id="KW-0378">Hydrolase</keyword>
<dbReference type="OrthoDB" id="10260614at2759"/>
<comment type="similarity">
    <text evidence="3">Belongs to the peptidase S54 family.</text>
</comment>
<dbReference type="Pfam" id="PF01694">
    <property type="entry name" value="Rhomboid"/>
    <property type="match status" value="1"/>
</dbReference>
<sequence>MVNTNTKRHRWLLSGVQYHKPKAMSQTTLHHVRYFRRVTDASKQTKSPFTSELTKPGPIHLTRLWKPLGFSIMFSSASIVGSAIWEYENIRARTQRLVHRFEFTRVRRTGWRATVHNWWNSLDEGKKLFVPICFINVLVFCAWRVPALQGTMLRYFCSNPNSSAMCWPMVLSTFSHYTILHLAANMFVLNSFSSPVVAALGKEQFLALYLTSGVMSNLVSYFYKTVFSRPGLSLGASGAIMGILSFACTQYPDSRLSIIFLPMYTFTADSAIKAMVCLDTIGCIMKWQFFDHAAHLGGAAWGIFWQKWGNAYIWQKREPILTFWHEFRGPPRSRS</sequence>
<evidence type="ECO:0000256" key="7">
    <source>
        <dbReference type="ARBA" id="ARBA00022989"/>
    </source>
</evidence>
<dbReference type="InterPro" id="IPR022764">
    <property type="entry name" value="Peptidase_S54_rhomboid_dom"/>
</dbReference>
<dbReference type="PANTHER" id="PTHR43731">
    <property type="entry name" value="RHOMBOID PROTEASE"/>
    <property type="match status" value="1"/>
</dbReference>
<evidence type="ECO:0000259" key="10">
    <source>
        <dbReference type="Pfam" id="PF01694"/>
    </source>
</evidence>
<evidence type="ECO:0000256" key="4">
    <source>
        <dbReference type="ARBA" id="ARBA00013039"/>
    </source>
</evidence>
<dbReference type="PANTHER" id="PTHR43731:SF14">
    <property type="entry name" value="PRESENILIN-ASSOCIATED RHOMBOID-LIKE PROTEIN, MITOCHONDRIAL"/>
    <property type="match status" value="1"/>
</dbReference>
<dbReference type="SUPFAM" id="SSF144091">
    <property type="entry name" value="Rhomboid-like"/>
    <property type="match status" value="1"/>
</dbReference>
<organism evidence="12">
    <name type="scientific">Neodiprion lecontei</name>
    <name type="common">Redheaded pine sawfly</name>
    <dbReference type="NCBI Taxonomy" id="441921"/>
    <lineage>
        <taxon>Eukaryota</taxon>
        <taxon>Metazoa</taxon>
        <taxon>Ecdysozoa</taxon>
        <taxon>Arthropoda</taxon>
        <taxon>Hexapoda</taxon>
        <taxon>Insecta</taxon>
        <taxon>Pterygota</taxon>
        <taxon>Neoptera</taxon>
        <taxon>Endopterygota</taxon>
        <taxon>Hymenoptera</taxon>
        <taxon>Tenthredinoidea</taxon>
        <taxon>Diprionidae</taxon>
        <taxon>Diprioninae</taxon>
        <taxon>Neodiprion</taxon>
    </lineage>
</organism>
<evidence type="ECO:0000313" key="11">
    <source>
        <dbReference type="Proteomes" id="UP000829291"/>
    </source>
</evidence>
<keyword evidence="11" id="KW-1185">Reference proteome</keyword>
<dbReference type="GeneID" id="107222470"/>
<proteinExistence type="inferred from homology"/>
<name>A0A6J0BTN1_NEOLC</name>
<dbReference type="Gene3D" id="1.20.1540.10">
    <property type="entry name" value="Rhomboid-like"/>
    <property type="match status" value="1"/>
</dbReference>
<keyword evidence="8 9" id="KW-0472">Membrane</keyword>
<dbReference type="RefSeq" id="XP_015517338.2">
    <property type="nucleotide sequence ID" value="XM_015661852.2"/>
</dbReference>
<feature type="transmembrane region" description="Helical" evidence="9">
    <location>
        <begin position="204"/>
        <end position="223"/>
    </location>
</feature>
<evidence type="ECO:0000256" key="6">
    <source>
        <dbReference type="ARBA" id="ARBA00022801"/>
    </source>
</evidence>
<feature type="transmembrane region" description="Helical" evidence="9">
    <location>
        <begin position="64"/>
        <end position="85"/>
    </location>
</feature>
<comment type="subcellular location">
    <subcellularLocation>
        <location evidence="2">Membrane</location>
        <topology evidence="2">Multi-pass membrane protein</topology>
    </subcellularLocation>
</comment>
<gene>
    <name evidence="12" type="primary">LOC107222470</name>
</gene>
<keyword evidence="7 9" id="KW-1133">Transmembrane helix</keyword>